<organism evidence="1 2">
    <name type="scientific">Streptomyces polyrhachis</name>
    <dbReference type="NCBI Taxonomy" id="1282885"/>
    <lineage>
        <taxon>Bacteria</taxon>
        <taxon>Bacillati</taxon>
        <taxon>Actinomycetota</taxon>
        <taxon>Actinomycetes</taxon>
        <taxon>Kitasatosporales</taxon>
        <taxon>Streptomycetaceae</taxon>
        <taxon>Streptomyces</taxon>
    </lineage>
</organism>
<proteinExistence type="predicted"/>
<evidence type="ECO:0008006" key="3">
    <source>
        <dbReference type="Google" id="ProtNLM"/>
    </source>
</evidence>
<keyword evidence="2" id="KW-1185">Reference proteome</keyword>
<dbReference type="Proteomes" id="UP001596413">
    <property type="component" value="Unassembled WGS sequence"/>
</dbReference>
<reference evidence="2" key="1">
    <citation type="journal article" date="2019" name="Int. J. Syst. Evol. Microbiol.">
        <title>The Global Catalogue of Microorganisms (GCM) 10K type strain sequencing project: providing services to taxonomists for standard genome sequencing and annotation.</title>
        <authorList>
            <consortium name="The Broad Institute Genomics Platform"/>
            <consortium name="The Broad Institute Genome Sequencing Center for Infectious Disease"/>
            <person name="Wu L."/>
            <person name="Ma J."/>
        </authorList>
    </citation>
    <scope>NUCLEOTIDE SEQUENCE [LARGE SCALE GENOMIC DNA]</scope>
    <source>
        <strain evidence="2">CGMCC 1.13681</strain>
    </source>
</reference>
<comment type="caution">
    <text evidence="1">The sequence shown here is derived from an EMBL/GenBank/DDBJ whole genome shotgun (WGS) entry which is preliminary data.</text>
</comment>
<evidence type="ECO:0000313" key="2">
    <source>
        <dbReference type="Proteomes" id="UP001596413"/>
    </source>
</evidence>
<evidence type="ECO:0000313" key="1">
    <source>
        <dbReference type="EMBL" id="MFC7216632.1"/>
    </source>
</evidence>
<gene>
    <name evidence="1" type="ORF">ACFQLX_00370</name>
</gene>
<protein>
    <recommendedName>
        <fullName evidence="3">Tat pathway signal sequence domain protein</fullName>
    </recommendedName>
</protein>
<accession>A0ABW2GA72</accession>
<dbReference type="RefSeq" id="WP_386410272.1">
    <property type="nucleotide sequence ID" value="NZ_JBHSZO010000001.1"/>
</dbReference>
<sequence length="184" mass="19999">MIGSDTPRFGDRLGARWSALPPRRRRTLLAALVLALLAAFAGQYAASRPEPLPPPAPPWPFQSTQFRYLGLTSQPADPARDFAMRIAVTVIKGPQVRIERLAADFPQLKITAEPSLPTGFTAGRTRTLTLRMSVADCSGLPLDGGLPFINVTLSNERGREEQSWIPGGHYARDLSAGLHALCDQ</sequence>
<dbReference type="EMBL" id="JBHSZO010000001">
    <property type="protein sequence ID" value="MFC7216632.1"/>
    <property type="molecule type" value="Genomic_DNA"/>
</dbReference>
<name>A0ABW2GA72_9ACTN</name>